<dbReference type="Pfam" id="PF17171">
    <property type="entry name" value="GST_C_6"/>
    <property type="match status" value="1"/>
</dbReference>
<name>A0A0D2P7V7_HYPSF</name>
<feature type="domain" description="Metaxin glutathione S-transferase" evidence="1">
    <location>
        <begin position="230"/>
        <end position="290"/>
    </location>
</feature>
<dbReference type="STRING" id="945553.A0A0D2P7V7"/>
<evidence type="ECO:0000259" key="1">
    <source>
        <dbReference type="Pfam" id="PF17171"/>
    </source>
</evidence>
<keyword evidence="3" id="KW-1185">Reference proteome</keyword>
<evidence type="ECO:0000313" key="3">
    <source>
        <dbReference type="Proteomes" id="UP000054270"/>
    </source>
</evidence>
<accession>A0A0D2P7V7</accession>
<proteinExistence type="predicted"/>
<dbReference type="SUPFAM" id="SSF47616">
    <property type="entry name" value="GST C-terminal domain-like"/>
    <property type="match status" value="1"/>
</dbReference>
<dbReference type="AlphaFoldDB" id="A0A0D2P7V7"/>
<dbReference type="OrthoDB" id="198787at2759"/>
<protein>
    <recommendedName>
        <fullName evidence="1">Metaxin glutathione S-transferase domain-containing protein</fullName>
    </recommendedName>
</protein>
<dbReference type="OMA" id="RNAWLYT"/>
<reference evidence="3" key="1">
    <citation type="submission" date="2014-04" db="EMBL/GenBank/DDBJ databases">
        <title>Evolutionary Origins and Diversification of the Mycorrhizal Mutualists.</title>
        <authorList>
            <consortium name="DOE Joint Genome Institute"/>
            <consortium name="Mycorrhizal Genomics Consortium"/>
            <person name="Kohler A."/>
            <person name="Kuo A."/>
            <person name="Nagy L.G."/>
            <person name="Floudas D."/>
            <person name="Copeland A."/>
            <person name="Barry K.W."/>
            <person name="Cichocki N."/>
            <person name="Veneault-Fourrey C."/>
            <person name="LaButti K."/>
            <person name="Lindquist E.A."/>
            <person name="Lipzen A."/>
            <person name="Lundell T."/>
            <person name="Morin E."/>
            <person name="Murat C."/>
            <person name="Riley R."/>
            <person name="Ohm R."/>
            <person name="Sun H."/>
            <person name="Tunlid A."/>
            <person name="Henrissat B."/>
            <person name="Grigoriev I.V."/>
            <person name="Hibbett D.S."/>
            <person name="Martin F."/>
        </authorList>
    </citation>
    <scope>NUCLEOTIDE SEQUENCE [LARGE SCALE GENOMIC DNA]</scope>
    <source>
        <strain evidence="3">FD-334 SS-4</strain>
    </source>
</reference>
<evidence type="ECO:0000313" key="2">
    <source>
        <dbReference type="EMBL" id="KJA27064.1"/>
    </source>
</evidence>
<dbReference type="Proteomes" id="UP000054270">
    <property type="component" value="Unassembled WGS sequence"/>
</dbReference>
<dbReference type="InterPro" id="IPR036282">
    <property type="entry name" value="Glutathione-S-Trfase_C_sf"/>
</dbReference>
<sequence length="300" mass="33069">MASFFSVPAPLVRFNARFPLALHPPIHPRARGPITAPTLWIAPPSDNLLSSDVECLKWQAYLALRGLKDVRLRWDIAPEGSIGGALPNLHVPIAISLLKSERLSHSDGAEDGELLAAHSIPTWVDAKLGVDSAEDPLEGYVDPEARIESRAWVALLEGVVHAALPTQMISQPRPSYFHSLIFPASTPPTSESLQKILLPPPPPLAGYLSFIPPTPNAVRINNSAIISQYRDAIKSLSERLGTDKWFLGSSAPTPLDALAFAYIHRILHSPDIIRIEVTRRVNLVAWEWRVRCLVRDGFVR</sequence>
<organism evidence="2 3">
    <name type="scientific">Hypholoma sublateritium (strain FD-334 SS-4)</name>
    <dbReference type="NCBI Taxonomy" id="945553"/>
    <lineage>
        <taxon>Eukaryota</taxon>
        <taxon>Fungi</taxon>
        <taxon>Dikarya</taxon>
        <taxon>Basidiomycota</taxon>
        <taxon>Agaricomycotina</taxon>
        <taxon>Agaricomycetes</taxon>
        <taxon>Agaricomycetidae</taxon>
        <taxon>Agaricales</taxon>
        <taxon>Agaricineae</taxon>
        <taxon>Strophariaceae</taxon>
        <taxon>Hypholoma</taxon>
    </lineage>
</organism>
<dbReference type="EMBL" id="KN817525">
    <property type="protein sequence ID" value="KJA27064.1"/>
    <property type="molecule type" value="Genomic_DNA"/>
</dbReference>
<gene>
    <name evidence="2" type="ORF">HYPSUDRAFT_179858</name>
</gene>
<dbReference type="InterPro" id="IPR033468">
    <property type="entry name" value="Metaxin_GST"/>
</dbReference>